<evidence type="ECO:0000313" key="2">
    <source>
        <dbReference type="EMBL" id="AAF13310.1"/>
    </source>
</evidence>
<accession>Q9RC15</accession>
<organism evidence="2">
    <name type="scientific">Lactobacillus delbrueckii subsp. lactis</name>
    <dbReference type="NCBI Taxonomy" id="29397"/>
    <lineage>
        <taxon>Bacteria</taxon>
        <taxon>Bacillati</taxon>
        <taxon>Bacillota</taxon>
        <taxon>Bacilli</taxon>
        <taxon>Lactobacillales</taxon>
        <taxon>Lactobacillaceae</taxon>
        <taxon>Lactobacillus</taxon>
    </lineage>
</organism>
<protein>
    <submittedName>
        <fullName evidence="2">Uncharacterized protein</fullName>
    </submittedName>
</protein>
<proteinExistence type="predicted"/>
<name>Q9RC15_LACDL</name>
<sequence>MNNSEKTSLMAEPYNSDRNAIDRLRINQKPYRRALSSVKRPI</sequence>
<reference evidence="2" key="1">
    <citation type="submission" date="1998-11" db="EMBL/GenBank/DDBJ databases">
        <title>Complete sequence of plasmid pLL1212 from Lactobacillus delbrueckii subsp. lactis CRL1212.</title>
        <authorList>
            <person name="Azcarate M.A."/>
            <person name="Klaenhammer T.R."/>
            <person name="Raya R.R."/>
        </authorList>
    </citation>
    <scope>NUCLEOTIDE SEQUENCE</scope>
    <source>
        <strain evidence="2">CRL1212</strain>
        <plasmid evidence="2">pLL1212</plasmid>
    </source>
</reference>
<dbReference type="AlphaFoldDB" id="Q9RC15"/>
<reference evidence="2" key="2">
    <citation type="journal article" date="2002" name="Can. J. Microbiol.">
        <title>Sequence analysis of pLBB1, a cryptic plasmid from Lactobacillus delbrueckii subsp. bulgaricus.</title>
        <authorList>
            <person name="Azcarate-Peril M.A."/>
            <person name="Raya R.R."/>
        </authorList>
    </citation>
    <scope>NUCLEOTIDE SEQUENCE</scope>
    <source>
        <strain evidence="2">CRL1212</strain>
        <plasmid evidence="2">pLL1212</plasmid>
    </source>
</reference>
<geneLocation type="plasmid" evidence="2">
    <name>pLL1212</name>
</geneLocation>
<dbReference type="EMBL" id="AF109691">
    <property type="protein sequence ID" value="AAF13310.1"/>
    <property type="molecule type" value="Genomic_DNA"/>
</dbReference>
<feature type="region of interest" description="Disordered" evidence="1">
    <location>
        <begin position="1"/>
        <end position="22"/>
    </location>
</feature>
<keyword evidence="2" id="KW-0614">Plasmid</keyword>
<evidence type="ECO:0000256" key="1">
    <source>
        <dbReference type="SAM" id="MobiDB-lite"/>
    </source>
</evidence>